<dbReference type="PROSITE" id="PS51257">
    <property type="entry name" value="PROKAR_LIPOPROTEIN"/>
    <property type="match status" value="1"/>
</dbReference>
<dbReference type="EMBL" id="UINC01044815">
    <property type="protein sequence ID" value="SVB50767.1"/>
    <property type="molecule type" value="Genomic_DNA"/>
</dbReference>
<protein>
    <submittedName>
        <fullName evidence="1">Uncharacterized protein</fullName>
    </submittedName>
</protein>
<evidence type="ECO:0000313" key="1">
    <source>
        <dbReference type="EMBL" id="SVB50767.1"/>
    </source>
</evidence>
<dbReference type="AlphaFoldDB" id="A0A382ELI9"/>
<gene>
    <name evidence="1" type="ORF">METZ01_LOCUS203621</name>
</gene>
<organism evidence="1">
    <name type="scientific">marine metagenome</name>
    <dbReference type="NCBI Taxonomy" id="408172"/>
    <lineage>
        <taxon>unclassified sequences</taxon>
        <taxon>metagenomes</taxon>
        <taxon>ecological metagenomes</taxon>
    </lineage>
</organism>
<accession>A0A382ELI9</accession>
<proteinExistence type="predicted"/>
<name>A0A382ELI9_9ZZZZ</name>
<reference evidence="1" key="1">
    <citation type="submission" date="2018-05" db="EMBL/GenBank/DDBJ databases">
        <authorList>
            <person name="Lanie J.A."/>
            <person name="Ng W.-L."/>
            <person name="Kazmierczak K.M."/>
            <person name="Andrzejewski T.M."/>
            <person name="Davidsen T.M."/>
            <person name="Wayne K.J."/>
            <person name="Tettelin H."/>
            <person name="Glass J.I."/>
            <person name="Rusch D."/>
            <person name="Podicherti R."/>
            <person name="Tsui H.-C.T."/>
            <person name="Winkler M.E."/>
        </authorList>
    </citation>
    <scope>NUCLEOTIDE SEQUENCE</scope>
</reference>
<sequence>MKIILVITICSTLGCLPPMSHSDWTYENEDQCMMKGYYRIAEVAETYMKTVGVQQFKDMRVRMMYSCLTEDAWNKSTEPKGEESTFKLPV</sequence>